<dbReference type="SUPFAM" id="SSF55681">
    <property type="entry name" value="Class II aaRS and biotin synthetases"/>
    <property type="match status" value="1"/>
</dbReference>
<comment type="caution">
    <text evidence="1">The sequence shown here is derived from an EMBL/GenBank/DDBJ whole genome shotgun (WGS) entry which is preliminary data.</text>
</comment>
<dbReference type="AlphaFoldDB" id="X1RQ29"/>
<dbReference type="Pfam" id="PF04017">
    <property type="entry name" value="DUF366"/>
    <property type="match status" value="1"/>
</dbReference>
<proteinExistence type="predicted"/>
<name>X1RQ29_9ZZZZ</name>
<gene>
    <name evidence="1" type="ORF">S12H4_06346</name>
</gene>
<dbReference type="Gene3D" id="3.30.930.10">
    <property type="entry name" value="Bira Bifunctional Protein, Domain 2"/>
    <property type="match status" value="1"/>
</dbReference>
<dbReference type="InterPro" id="IPR007162">
    <property type="entry name" value="DUF366"/>
</dbReference>
<reference evidence="1" key="1">
    <citation type="journal article" date="2014" name="Front. Microbiol.">
        <title>High frequency of phylogenetically diverse reductive dehalogenase-homologous genes in deep subseafloor sedimentary metagenomes.</title>
        <authorList>
            <person name="Kawai M."/>
            <person name="Futagami T."/>
            <person name="Toyoda A."/>
            <person name="Takaki Y."/>
            <person name="Nishi S."/>
            <person name="Hori S."/>
            <person name="Arai W."/>
            <person name="Tsubouchi T."/>
            <person name="Morono Y."/>
            <person name="Uchiyama I."/>
            <person name="Ito T."/>
            <person name="Fujiyama A."/>
            <person name="Inagaki F."/>
            <person name="Takami H."/>
        </authorList>
    </citation>
    <scope>NUCLEOTIDE SEQUENCE</scope>
    <source>
        <strain evidence="1">Expedition CK06-06</strain>
    </source>
</reference>
<sequence>MKHRLIKTEISYTGKQLRSNFAYTHFGLLGDSIIAFCGKCDVAQEKMVDLEDLKAGKQIYSESMLHFIIEHYDTDLEKAVLRQLLFTNIIKDLMNDIKSGAPIIRIG</sequence>
<organism evidence="1">
    <name type="scientific">marine sediment metagenome</name>
    <dbReference type="NCBI Taxonomy" id="412755"/>
    <lineage>
        <taxon>unclassified sequences</taxon>
        <taxon>metagenomes</taxon>
        <taxon>ecological metagenomes</taxon>
    </lineage>
</organism>
<protein>
    <submittedName>
        <fullName evidence="1">Uncharacterized protein</fullName>
    </submittedName>
</protein>
<feature type="non-terminal residue" evidence="1">
    <location>
        <position position="107"/>
    </location>
</feature>
<dbReference type="EMBL" id="BARW01002219">
    <property type="protein sequence ID" value="GAI69076.1"/>
    <property type="molecule type" value="Genomic_DNA"/>
</dbReference>
<accession>X1RQ29</accession>
<dbReference type="InterPro" id="IPR045864">
    <property type="entry name" value="aa-tRNA-synth_II/BPL/LPL"/>
</dbReference>
<evidence type="ECO:0000313" key="1">
    <source>
        <dbReference type="EMBL" id="GAI69076.1"/>
    </source>
</evidence>